<dbReference type="STRING" id="667014.Thein_2101"/>
<dbReference type="OrthoDB" id="9802097at2"/>
<feature type="binding site" evidence="9">
    <location>
        <position position="47"/>
    </location>
    <ligand>
        <name>ATP</name>
        <dbReference type="ChEBI" id="CHEBI:30616"/>
    </ligand>
</feature>
<keyword evidence="3 9" id="KW-0479">Metal-binding</keyword>
<dbReference type="PANTHER" id="PTHR43210">
    <property type="entry name" value="DETHIOBIOTIN SYNTHETASE"/>
    <property type="match status" value="1"/>
</dbReference>
<evidence type="ECO:0000256" key="8">
    <source>
        <dbReference type="ARBA" id="ARBA00047386"/>
    </source>
</evidence>
<evidence type="ECO:0000256" key="6">
    <source>
        <dbReference type="ARBA" id="ARBA00022840"/>
    </source>
</evidence>
<organism evidence="10 11">
    <name type="scientific">Thermodesulfatator indicus (strain DSM 15286 / JCM 11887 / CIR29812)</name>
    <dbReference type="NCBI Taxonomy" id="667014"/>
    <lineage>
        <taxon>Bacteria</taxon>
        <taxon>Pseudomonadati</taxon>
        <taxon>Thermodesulfobacteriota</taxon>
        <taxon>Thermodesulfobacteria</taxon>
        <taxon>Thermodesulfobacteriales</taxon>
        <taxon>Thermodesulfatatoraceae</taxon>
        <taxon>Thermodesulfatator</taxon>
    </lineage>
</organism>
<dbReference type="PaxDb" id="667014-Thein_2101"/>
<dbReference type="HAMAP" id="MF_00336">
    <property type="entry name" value="BioD"/>
    <property type="match status" value="1"/>
</dbReference>
<comment type="pathway">
    <text evidence="9">Cofactor biosynthesis; biotin biosynthesis; biotin from 7,8-diaminononanoate: step 1/2.</text>
</comment>
<evidence type="ECO:0000256" key="4">
    <source>
        <dbReference type="ARBA" id="ARBA00022741"/>
    </source>
</evidence>
<name>F8ADD4_THEID</name>
<dbReference type="PIRSF" id="PIRSF006755">
    <property type="entry name" value="DTB_synth"/>
    <property type="match status" value="1"/>
</dbReference>
<keyword evidence="7 9" id="KW-0460">Magnesium</keyword>
<keyword evidence="4 9" id="KW-0547">Nucleotide-binding</keyword>
<dbReference type="PATRIC" id="fig|667014.3.peg.2160"/>
<comment type="catalytic activity">
    <reaction evidence="9">
        <text>(7R,8S)-7,8-diammoniononanoate + CO2 + ATP = (4R,5S)-dethiobiotin + ADP + phosphate + 3 H(+)</text>
        <dbReference type="Rhea" id="RHEA:15805"/>
        <dbReference type="ChEBI" id="CHEBI:15378"/>
        <dbReference type="ChEBI" id="CHEBI:16526"/>
        <dbReference type="ChEBI" id="CHEBI:30616"/>
        <dbReference type="ChEBI" id="CHEBI:43474"/>
        <dbReference type="ChEBI" id="CHEBI:149469"/>
        <dbReference type="ChEBI" id="CHEBI:149473"/>
        <dbReference type="ChEBI" id="CHEBI:456216"/>
        <dbReference type="EC" id="6.3.3.3"/>
    </reaction>
</comment>
<dbReference type="InterPro" id="IPR027417">
    <property type="entry name" value="P-loop_NTPase"/>
</dbReference>
<feature type="binding site" evidence="9">
    <location>
        <position position="40"/>
    </location>
    <ligand>
        <name>substrate</name>
    </ligand>
</feature>
<feature type="binding site" evidence="9">
    <location>
        <position position="47"/>
    </location>
    <ligand>
        <name>Mg(2+)</name>
        <dbReference type="ChEBI" id="CHEBI:18420"/>
    </ligand>
</feature>
<dbReference type="UniPathway" id="UPA00078">
    <property type="reaction ID" value="UER00161"/>
</dbReference>
<dbReference type="NCBIfam" id="TIGR00347">
    <property type="entry name" value="bioD"/>
    <property type="match status" value="1"/>
</dbReference>
<accession>F8ADD4</accession>
<comment type="similarity">
    <text evidence="9">Belongs to the dethiobiotin synthetase family.</text>
</comment>
<comment type="subcellular location">
    <subcellularLocation>
        <location evidence="9">Cytoplasm</location>
    </subcellularLocation>
</comment>
<keyword evidence="1 9" id="KW-0963">Cytoplasm</keyword>
<comment type="subunit">
    <text evidence="9">Homodimer.</text>
</comment>
<comment type="caution">
    <text evidence="9">Lacks conserved residue(s) required for the propagation of feature annotation.</text>
</comment>
<dbReference type="InterPro" id="IPR004472">
    <property type="entry name" value="DTB_synth_BioD"/>
</dbReference>
<comment type="function">
    <text evidence="9">Catalyzes a mechanistically unusual reaction, the ATP-dependent insertion of CO2 between the N7 and N8 nitrogen atoms of 7,8-diaminopelargonic acid (DAPA, also called 7,8-diammoniononanoate) to form a ureido ring.</text>
</comment>
<dbReference type="CDD" id="cd03109">
    <property type="entry name" value="DTBS"/>
    <property type="match status" value="1"/>
</dbReference>
<gene>
    <name evidence="9" type="primary">bioD</name>
    <name evidence="10" type="ordered locus">Thein_2101</name>
</gene>
<dbReference type="Pfam" id="PF13500">
    <property type="entry name" value="AAA_26"/>
    <property type="match status" value="1"/>
</dbReference>
<dbReference type="FunCoup" id="F8ADD4">
    <property type="interactions" value="355"/>
</dbReference>
<dbReference type="GO" id="GO:0000287">
    <property type="term" value="F:magnesium ion binding"/>
    <property type="evidence" value="ECO:0007669"/>
    <property type="project" value="UniProtKB-UniRule"/>
</dbReference>
<evidence type="ECO:0000313" key="10">
    <source>
        <dbReference type="EMBL" id="AEH45949.1"/>
    </source>
</evidence>
<feature type="binding site" evidence="9">
    <location>
        <begin position="112"/>
        <end position="115"/>
    </location>
    <ligand>
        <name>ATP</name>
        <dbReference type="ChEBI" id="CHEBI:30616"/>
    </ligand>
</feature>
<keyword evidence="2 9" id="KW-0436">Ligase</keyword>
<dbReference type="eggNOG" id="COG0132">
    <property type="taxonomic scope" value="Bacteria"/>
</dbReference>
<feature type="active site" evidence="9">
    <location>
        <position position="36"/>
    </location>
</feature>
<dbReference type="SUPFAM" id="SSF52540">
    <property type="entry name" value="P-loop containing nucleoside triphosphate hydrolases"/>
    <property type="match status" value="1"/>
</dbReference>
<feature type="binding site" evidence="9">
    <location>
        <begin position="11"/>
        <end position="16"/>
    </location>
    <ligand>
        <name>ATP</name>
        <dbReference type="ChEBI" id="CHEBI:30616"/>
    </ligand>
</feature>
<feature type="binding site" evidence="9">
    <location>
        <position position="112"/>
    </location>
    <ligand>
        <name>Mg(2+)</name>
        <dbReference type="ChEBI" id="CHEBI:18420"/>
    </ligand>
</feature>
<keyword evidence="5 9" id="KW-0093">Biotin biosynthesis</keyword>
<dbReference type="HOGENOM" id="CLU_072551_3_0_0"/>
<dbReference type="EMBL" id="CP002683">
    <property type="protein sequence ID" value="AEH45949.1"/>
    <property type="molecule type" value="Genomic_DNA"/>
</dbReference>
<proteinExistence type="inferred from homology"/>
<evidence type="ECO:0000313" key="11">
    <source>
        <dbReference type="Proteomes" id="UP000006793"/>
    </source>
</evidence>
<comment type="cofactor">
    <cofactor evidence="9">
        <name>Mg(2+)</name>
        <dbReference type="ChEBI" id="CHEBI:18420"/>
    </cofactor>
</comment>
<dbReference type="GO" id="GO:0005829">
    <property type="term" value="C:cytosol"/>
    <property type="evidence" value="ECO:0007669"/>
    <property type="project" value="TreeGrafter"/>
</dbReference>
<dbReference type="PANTHER" id="PTHR43210:SF2">
    <property type="entry name" value="ATP-DEPENDENT DETHIOBIOTIN SYNTHETASE BIOD 2"/>
    <property type="match status" value="1"/>
</dbReference>
<evidence type="ECO:0000256" key="3">
    <source>
        <dbReference type="ARBA" id="ARBA00022723"/>
    </source>
</evidence>
<evidence type="ECO:0000256" key="9">
    <source>
        <dbReference type="HAMAP-Rule" id="MF_00336"/>
    </source>
</evidence>
<comment type="catalytic activity">
    <reaction evidence="8">
        <text>(7R,8S)-8-amino-7-(carboxyamino)nonanoate + ATP = (4R,5S)-dethiobiotin + ADP + phosphate + H(+)</text>
        <dbReference type="Rhea" id="RHEA:63684"/>
        <dbReference type="ChEBI" id="CHEBI:15378"/>
        <dbReference type="ChEBI" id="CHEBI:30616"/>
        <dbReference type="ChEBI" id="CHEBI:43474"/>
        <dbReference type="ChEBI" id="CHEBI:149470"/>
        <dbReference type="ChEBI" id="CHEBI:149473"/>
        <dbReference type="ChEBI" id="CHEBI:456216"/>
    </reaction>
</comment>
<evidence type="ECO:0000256" key="2">
    <source>
        <dbReference type="ARBA" id="ARBA00022598"/>
    </source>
</evidence>
<evidence type="ECO:0000256" key="5">
    <source>
        <dbReference type="ARBA" id="ARBA00022756"/>
    </source>
</evidence>
<dbReference type="InParanoid" id="F8ADD4"/>
<dbReference type="EC" id="6.3.3.3" evidence="9"/>
<protein>
    <recommendedName>
        <fullName evidence="9">ATP-dependent dethiobiotin synthetase BioD</fullName>
        <ecNumber evidence="9">6.3.3.3</ecNumber>
    </recommendedName>
    <alternativeName>
        <fullName evidence="9">DTB synthetase</fullName>
        <shortName evidence="9">DTBS</shortName>
    </alternativeName>
    <alternativeName>
        <fullName evidence="9">Dethiobiotin synthase</fullName>
    </alternativeName>
</protein>
<dbReference type="GO" id="GO:0009102">
    <property type="term" value="P:biotin biosynthetic process"/>
    <property type="evidence" value="ECO:0007669"/>
    <property type="project" value="UniProtKB-UniRule"/>
</dbReference>
<reference evidence="10 11" key="2">
    <citation type="journal article" date="2012" name="Stand. Genomic Sci.">
        <title>Complete genome sequence of the thermophilic sulfate-reducing ocean bacterium Thermodesulfatator indicus type strain (CIR29812(T)).</title>
        <authorList>
            <person name="Anderson I."/>
            <person name="Saunders E."/>
            <person name="Lapidus A."/>
            <person name="Nolan M."/>
            <person name="Lucas S."/>
            <person name="Tice H."/>
            <person name="Del Rio T.G."/>
            <person name="Cheng J.F."/>
            <person name="Han C."/>
            <person name="Tapia R."/>
            <person name="Goodwin L.A."/>
            <person name="Pitluck S."/>
            <person name="Liolios K."/>
            <person name="Mavromatis K."/>
            <person name="Pagani I."/>
            <person name="Ivanova N."/>
            <person name="Mikhailova N."/>
            <person name="Pati A."/>
            <person name="Chen A."/>
            <person name="Palaniappan K."/>
            <person name="Land M."/>
            <person name="Hauser L."/>
            <person name="Jeffries C.D."/>
            <person name="Chang Y.J."/>
            <person name="Brambilla E.M."/>
            <person name="Rohde M."/>
            <person name="Spring S."/>
            <person name="Goker M."/>
            <person name="Detter J.C."/>
            <person name="Woyke T."/>
            <person name="Bristow J."/>
            <person name="Eisen J.A."/>
            <person name="Markowitz V."/>
            <person name="Hugenholtz P."/>
            <person name="Kyrpides N.C."/>
            <person name="Klenk H.P."/>
        </authorList>
    </citation>
    <scope>NUCLEOTIDE SEQUENCE [LARGE SCALE GENOMIC DNA]</scope>
    <source>
        <strain evidence="11">DSM 15286 / JCM 11887 / CIR29812</strain>
    </source>
</reference>
<keyword evidence="11" id="KW-1185">Reference proteome</keyword>
<reference evidence="11" key="1">
    <citation type="submission" date="2011-04" db="EMBL/GenBank/DDBJ databases">
        <title>The complete genome of Thermodesulfatator indicus DSM 15286.</title>
        <authorList>
            <person name="Lucas S."/>
            <person name="Copeland A."/>
            <person name="Lapidus A."/>
            <person name="Bruce D."/>
            <person name="Goodwin L."/>
            <person name="Pitluck S."/>
            <person name="Peters L."/>
            <person name="Kyrpides N."/>
            <person name="Mavromatis K."/>
            <person name="Pagani I."/>
            <person name="Ivanova N."/>
            <person name="Saunders L."/>
            <person name="Detter J.C."/>
            <person name="Tapia R."/>
            <person name="Han C."/>
            <person name="Land M."/>
            <person name="Hauser L."/>
            <person name="Markowitz V."/>
            <person name="Cheng J.-F."/>
            <person name="Hugenholtz P."/>
            <person name="Woyke T."/>
            <person name="Wu D."/>
            <person name="Spring S."/>
            <person name="Schroeder M."/>
            <person name="Brambilla E."/>
            <person name="Klenk H.-P."/>
            <person name="Eisen J.A."/>
        </authorList>
    </citation>
    <scope>NUCLEOTIDE SEQUENCE [LARGE SCALE GENOMIC DNA]</scope>
    <source>
        <strain evidence="11">DSM 15286 / JCM 11887 / CIR29812</strain>
    </source>
</reference>
<dbReference type="RefSeq" id="WP_013908688.1">
    <property type="nucleotide sequence ID" value="NC_015681.1"/>
</dbReference>
<dbReference type="Gene3D" id="3.40.50.300">
    <property type="entry name" value="P-loop containing nucleotide triphosphate hydrolases"/>
    <property type="match status" value="1"/>
</dbReference>
<dbReference type="KEGG" id="tid:Thein_2101"/>
<feature type="binding site" evidence="9">
    <location>
        <position position="15"/>
    </location>
    <ligand>
        <name>Mg(2+)</name>
        <dbReference type="ChEBI" id="CHEBI:18420"/>
    </ligand>
</feature>
<dbReference type="Proteomes" id="UP000006793">
    <property type="component" value="Chromosome"/>
</dbReference>
<sequence>MIFFVTGTDTGIGKTLATAVLAKGFSLLGKKVITQKPIQTGADYPEDLTLHRKLTGMSLDSPELLKLTSPYVFKFPAAPELAARLENQEIDLLQIKKCTEELDRRYDVVLVEGAGGLYVPITRKETILDLISLLMCPVFLVSAARLGTINHTLLSIQALKQKGIFIAGLIYNLYFSGDDVISRESLEDIKRLGEIEHVLLMPKVEGEIPEDLALSAKKFLEDIFKPKFPELLS</sequence>
<evidence type="ECO:0000256" key="1">
    <source>
        <dbReference type="ARBA" id="ARBA00022490"/>
    </source>
</evidence>
<keyword evidence="6 9" id="KW-0067">ATP-binding</keyword>
<dbReference type="GO" id="GO:0004141">
    <property type="term" value="F:dethiobiotin synthase activity"/>
    <property type="evidence" value="ECO:0007669"/>
    <property type="project" value="UniProtKB-UniRule"/>
</dbReference>
<evidence type="ECO:0000256" key="7">
    <source>
        <dbReference type="ARBA" id="ARBA00022842"/>
    </source>
</evidence>
<dbReference type="AlphaFoldDB" id="F8ADD4"/>
<dbReference type="GO" id="GO:0005524">
    <property type="term" value="F:ATP binding"/>
    <property type="evidence" value="ECO:0007669"/>
    <property type="project" value="UniProtKB-UniRule"/>
</dbReference>